<protein>
    <submittedName>
        <fullName evidence="5">Keto reductase family 1 member C1 homolog</fullName>
    </submittedName>
</protein>
<comment type="caution">
    <text evidence="5">The sequence shown here is derived from an EMBL/GenBank/DDBJ whole genome shotgun (WGS) entry which is preliminary data.</text>
</comment>
<dbReference type="SUPFAM" id="SSF51430">
    <property type="entry name" value="NAD(P)-linked oxidoreductase"/>
    <property type="match status" value="1"/>
</dbReference>
<dbReference type="CDD" id="cd19071">
    <property type="entry name" value="AKR_AKR1-5-like"/>
    <property type="match status" value="1"/>
</dbReference>
<dbReference type="Pfam" id="PF00248">
    <property type="entry name" value="Aldo_ket_red"/>
    <property type="match status" value="1"/>
</dbReference>
<keyword evidence="1" id="KW-0560">Oxidoreductase</keyword>
<organism evidence="5 6">
    <name type="scientific">Seminavis robusta</name>
    <dbReference type="NCBI Taxonomy" id="568900"/>
    <lineage>
        <taxon>Eukaryota</taxon>
        <taxon>Sar</taxon>
        <taxon>Stramenopiles</taxon>
        <taxon>Ochrophyta</taxon>
        <taxon>Bacillariophyta</taxon>
        <taxon>Bacillariophyceae</taxon>
        <taxon>Bacillariophycidae</taxon>
        <taxon>Naviculales</taxon>
        <taxon>Naviculaceae</taxon>
        <taxon>Seminavis</taxon>
    </lineage>
</organism>
<evidence type="ECO:0000256" key="1">
    <source>
        <dbReference type="ARBA" id="ARBA00023002"/>
    </source>
</evidence>
<dbReference type="PRINTS" id="PR00069">
    <property type="entry name" value="ALDKETRDTASE"/>
</dbReference>
<feature type="compositionally biased region" description="Acidic residues" evidence="2">
    <location>
        <begin position="367"/>
        <end position="387"/>
    </location>
</feature>
<keyword evidence="6" id="KW-1185">Reference proteome</keyword>
<reference evidence="5" key="1">
    <citation type="submission" date="2020-06" db="EMBL/GenBank/DDBJ databases">
        <authorList>
            <consortium name="Plant Systems Biology data submission"/>
        </authorList>
    </citation>
    <scope>NUCLEOTIDE SEQUENCE</scope>
    <source>
        <strain evidence="5">D6</strain>
    </source>
</reference>
<dbReference type="PROSITE" id="PS00063">
    <property type="entry name" value="ALDOKETO_REDUCTASE_3"/>
    <property type="match status" value="1"/>
</dbReference>
<evidence type="ECO:0000313" key="6">
    <source>
        <dbReference type="Proteomes" id="UP001153069"/>
    </source>
</evidence>
<dbReference type="Proteomes" id="UP001153069">
    <property type="component" value="Unassembled WGS sequence"/>
</dbReference>
<dbReference type="InterPro" id="IPR020471">
    <property type="entry name" value="AKR"/>
</dbReference>
<accession>A0A9N8DSZ4</accession>
<feature type="domain" description="NADP-dependent oxidoreductase" evidence="4">
    <location>
        <begin position="65"/>
        <end position="317"/>
    </location>
</feature>
<dbReference type="InterPro" id="IPR036812">
    <property type="entry name" value="NAD(P)_OxRdtase_dom_sf"/>
</dbReference>
<evidence type="ECO:0000256" key="2">
    <source>
        <dbReference type="SAM" id="MobiDB-lite"/>
    </source>
</evidence>
<evidence type="ECO:0000259" key="4">
    <source>
        <dbReference type="Pfam" id="PF00248"/>
    </source>
</evidence>
<dbReference type="OrthoDB" id="37273at2759"/>
<dbReference type="InterPro" id="IPR018170">
    <property type="entry name" value="Aldo/ket_reductase_CS"/>
</dbReference>
<dbReference type="AlphaFoldDB" id="A0A9N8DSZ4"/>
<dbReference type="GO" id="GO:0016616">
    <property type="term" value="F:oxidoreductase activity, acting on the CH-OH group of donors, NAD or NADP as acceptor"/>
    <property type="evidence" value="ECO:0007669"/>
    <property type="project" value="UniProtKB-ARBA"/>
</dbReference>
<name>A0A9N8DSZ4_9STRA</name>
<dbReference type="EMBL" id="CAICTM010000265">
    <property type="protein sequence ID" value="CAB9506429.1"/>
    <property type="molecule type" value="Genomic_DNA"/>
</dbReference>
<proteinExistence type="predicted"/>
<sequence>MLLPMKTPHRWFLTAPLLLLCSYLATASDTGDADDNDTSFTSGMAAQVRLHDGNTMPVLGLGVALTAEATYSAVQSSLEVGYRLIDTAAEESYGNEDAVGQAIRDYIHKEETTTITRDNVFVTTKLWDSDHGFYETLEAFDESYDTLDLGTMDLYLMHSPFGGRLIETWDAMLYAQSQGHVKSIGVSNFGIPHLQAILDSGRPLPVVNQIEMHPLVFRRRAPLIEWCQRHNVQIQAYGSLMHGYPEWLTTPQLLVDLARKYDSSEQQQVTTAQILLRWALQHDFLIIPKSSKRKRIVENAQLYNFFLSEEDMKLLDDWGDNVTPQQGNLYKMDWNWNPVDEASVHLGRTDYWPHYEGVVWEDHEYDHEEPEEGDDVYEESDEDEIDGDAATHNEL</sequence>
<feature type="chain" id="PRO_5040441553" evidence="3">
    <location>
        <begin position="28"/>
        <end position="395"/>
    </location>
</feature>
<gene>
    <name evidence="5" type="ORF">SEMRO_266_G103230.1</name>
</gene>
<evidence type="ECO:0000313" key="5">
    <source>
        <dbReference type="EMBL" id="CAB9506429.1"/>
    </source>
</evidence>
<dbReference type="PANTHER" id="PTHR43827">
    <property type="entry name" value="2,5-DIKETO-D-GLUCONIC ACID REDUCTASE"/>
    <property type="match status" value="1"/>
</dbReference>
<evidence type="ECO:0000256" key="3">
    <source>
        <dbReference type="SAM" id="SignalP"/>
    </source>
</evidence>
<keyword evidence="3" id="KW-0732">Signal</keyword>
<dbReference type="InterPro" id="IPR023210">
    <property type="entry name" value="NADP_OxRdtase_dom"/>
</dbReference>
<dbReference type="Gene3D" id="3.20.20.100">
    <property type="entry name" value="NADP-dependent oxidoreductase domain"/>
    <property type="match status" value="1"/>
</dbReference>
<dbReference type="FunFam" id="3.20.20.100:FF:000002">
    <property type="entry name" value="2,5-diketo-D-gluconic acid reductase A"/>
    <property type="match status" value="1"/>
</dbReference>
<dbReference type="PROSITE" id="PS00062">
    <property type="entry name" value="ALDOKETO_REDUCTASE_2"/>
    <property type="match status" value="1"/>
</dbReference>
<dbReference type="PANTHER" id="PTHR43827:SF13">
    <property type="entry name" value="ALDO_KETO REDUCTASE FAMILY PROTEIN"/>
    <property type="match status" value="1"/>
</dbReference>
<feature type="region of interest" description="Disordered" evidence="2">
    <location>
        <begin position="365"/>
        <end position="395"/>
    </location>
</feature>
<feature type="signal peptide" evidence="3">
    <location>
        <begin position="1"/>
        <end position="27"/>
    </location>
</feature>